<organism evidence="3 4">
    <name type="scientific">Fervidibacillus halotolerans</name>
    <dbReference type="NCBI Taxonomy" id="2980027"/>
    <lineage>
        <taxon>Bacteria</taxon>
        <taxon>Bacillati</taxon>
        <taxon>Bacillota</taxon>
        <taxon>Bacilli</taxon>
        <taxon>Bacillales</taxon>
        <taxon>Bacillaceae</taxon>
        <taxon>Fervidibacillus</taxon>
    </lineage>
</organism>
<reference evidence="3" key="1">
    <citation type="submission" date="2022-09" db="EMBL/GenBank/DDBJ databases">
        <title>Complete Genomes of Fervidibacillus albus and Fervidibacillus halotolerans isolated from tidal flat sediments.</title>
        <authorList>
            <person name="Kwon K.K."/>
            <person name="Yang S.-H."/>
            <person name="Park M.J."/>
            <person name="Oh H.-M."/>
        </authorList>
    </citation>
    <scope>NUCLEOTIDE SEQUENCE</scope>
    <source>
        <strain evidence="3">MEBiC13594</strain>
    </source>
</reference>
<feature type="domain" description="Tetratrico peptide repeat group 5" evidence="2">
    <location>
        <begin position="37"/>
        <end position="155"/>
    </location>
</feature>
<dbReference type="InterPro" id="IPR011990">
    <property type="entry name" value="TPR-like_helical_dom_sf"/>
</dbReference>
<dbReference type="Proteomes" id="UP001164726">
    <property type="component" value="Chromosome"/>
</dbReference>
<dbReference type="SMART" id="SM00028">
    <property type="entry name" value="TPR"/>
    <property type="match status" value="2"/>
</dbReference>
<gene>
    <name evidence="3" type="ORF">OE105_00045</name>
</gene>
<proteinExistence type="predicted"/>
<dbReference type="InterPro" id="IPR041656">
    <property type="entry name" value="TPR_5"/>
</dbReference>
<keyword evidence="1" id="KW-0802">TPR repeat</keyword>
<keyword evidence="4" id="KW-1185">Reference proteome</keyword>
<dbReference type="Gene3D" id="1.25.40.10">
    <property type="entry name" value="Tetratricopeptide repeat domain"/>
    <property type="match status" value="1"/>
</dbReference>
<feature type="repeat" description="TPR" evidence="1">
    <location>
        <begin position="72"/>
        <end position="105"/>
    </location>
</feature>
<dbReference type="RefSeq" id="WP_275420717.1">
    <property type="nucleotide sequence ID" value="NZ_CP106877.1"/>
</dbReference>
<evidence type="ECO:0000313" key="3">
    <source>
        <dbReference type="EMBL" id="WAA12582.1"/>
    </source>
</evidence>
<dbReference type="KEGG" id="fhl:OE105_00045"/>
<protein>
    <submittedName>
        <fullName evidence="3">Tetratricopeptide repeat protein</fullName>
    </submittedName>
</protein>
<dbReference type="Pfam" id="PF12688">
    <property type="entry name" value="TPR_5"/>
    <property type="match status" value="1"/>
</dbReference>
<dbReference type="AlphaFoldDB" id="A0A9E8LZI6"/>
<accession>A0A9E8LZI6</accession>
<dbReference type="EMBL" id="CP106877">
    <property type="protein sequence ID" value="WAA12582.1"/>
    <property type="molecule type" value="Genomic_DNA"/>
</dbReference>
<sequence length="161" mass="18796">METRLNRAIDLRKNEKYKESNEVLINLVKEFPSHASILYQCAVSFDLLGEESKAAPLYEKAIQMGLPKKELENALIGLGSTYRTLGEYEKSKRTFLKGMEQFPENHAMQTFYAMTLYNLNEHKKAMELLLSCLIDTTNDKEILKYKNAIHFYMDKLDQTWK</sequence>
<evidence type="ECO:0000313" key="4">
    <source>
        <dbReference type="Proteomes" id="UP001164726"/>
    </source>
</evidence>
<dbReference type="InterPro" id="IPR019734">
    <property type="entry name" value="TPR_rpt"/>
</dbReference>
<evidence type="ECO:0000256" key="1">
    <source>
        <dbReference type="PROSITE-ProRule" id="PRU00339"/>
    </source>
</evidence>
<name>A0A9E8LZI6_9BACI</name>
<dbReference type="PROSITE" id="PS50005">
    <property type="entry name" value="TPR"/>
    <property type="match status" value="1"/>
</dbReference>
<evidence type="ECO:0000259" key="2">
    <source>
        <dbReference type="Pfam" id="PF12688"/>
    </source>
</evidence>
<dbReference type="SUPFAM" id="SSF48452">
    <property type="entry name" value="TPR-like"/>
    <property type="match status" value="1"/>
</dbReference>